<dbReference type="RefSeq" id="WP_346787299.1">
    <property type="nucleotide sequence ID" value="NZ_JAYFSJ010000001.1"/>
</dbReference>
<evidence type="ECO:0000313" key="2">
    <source>
        <dbReference type="Proteomes" id="UP001405405"/>
    </source>
</evidence>
<keyword evidence="2" id="KW-1185">Reference proteome</keyword>
<accession>A0ABV0CDB1</accession>
<sequence length="45" mass="5180">MRLPEHIIGWISEELAALYRQQGKHLQFVRFGKGGLPVHIVRRAA</sequence>
<dbReference type="EMBL" id="JAYFSJ010000001">
    <property type="protein sequence ID" value="MEN7429186.1"/>
    <property type="molecule type" value="Genomic_DNA"/>
</dbReference>
<organism evidence="1 2">
    <name type="scientific">Chromobacterium indicum</name>
    <dbReference type="NCBI Taxonomy" id="3110228"/>
    <lineage>
        <taxon>Bacteria</taxon>
        <taxon>Pseudomonadati</taxon>
        <taxon>Pseudomonadota</taxon>
        <taxon>Betaproteobacteria</taxon>
        <taxon>Neisseriales</taxon>
        <taxon>Chromobacteriaceae</taxon>
        <taxon>Chromobacterium</taxon>
    </lineage>
</organism>
<name>A0ABV0CDB1_9NEIS</name>
<gene>
    <name evidence="1" type="ORF">VA599_00425</name>
</gene>
<dbReference type="Proteomes" id="UP001405405">
    <property type="component" value="Unassembled WGS sequence"/>
</dbReference>
<comment type="caution">
    <text evidence="1">The sequence shown here is derived from an EMBL/GenBank/DDBJ whole genome shotgun (WGS) entry which is preliminary data.</text>
</comment>
<reference evidence="1 2" key="1">
    <citation type="submission" date="2023-12" db="EMBL/GenBank/DDBJ databases">
        <title>Chromobacterium sp. strain TRC.1.1.SA producing antimicrobial pigment.</title>
        <authorList>
            <person name="Verma N."/>
            <person name="Choksket S."/>
            <person name="Pinnaka A.K."/>
            <person name="Korpole S."/>
        </authorList>
    </citation>
    <scope>NUCLEOTIDE SEQUENCE [LARGE SCALE GENOMIC DNA]</scope>
    <source>
        <strain evidence="1 2">TRC1.1.SA</strain>
    </source>
</reference>
<evidence type="ECO:0000313" key="1">
    <source>
        <dbReference type="EMBL" id="MEN7429186.1"/>
    </source>
</evidence>
<proteinExistence type="predicted"/>
<protein>
    <submittedName>
        <fullName evidence="1">Uncharacterized protein</fullName>
    </submittedName>
</protein>